<name>A0AC61PL16_9FIRM</name>
<dbReference type="Proteomes" id="UP000192328">
    <property type="component" value="Unassembled WGS sequence"/>
</dbReference>
<evidence type="ECO:0000313" key="1">
    <source>
        <dbReference type="EMBL" id="SMC58186.1"/>
    </source>
</evidence>
<proteinExistence type="predicted"/>
<comment type="caution">
    <text evidence="1">The sequence shown here is derived from an EMBL/GenBank/DDBJ whole genome shotgun (WGS) entry which is preliminary data.</text>
</comment>
<reference evidence="1" key="1">
    <citation type="submission" date="2017-04" db="EMBL/GenBank/DDBJ databases">
        <authorList>
            <person name="Varghese N."/>
            <person name="Submissions S."/>
        </authorList>
    </citation>
    <scope>NUCLEOTIDE SEQUENCE</scope>
    <source>
        <strain evidence="1">WTE2008</strain>
    </source>
</reference>
<gene>
    <name evidence="1" type="ORF">SAMN06297397_1532</name>
</gene>
<evidence type="ECO:0000313" key="2">
    <source>
        <dbReference type="Proteomes" id="UP000192328"/>
    </source>
</evidence>
<organism evidence="1 2">
    <name type="scientific">Aristaeella lactis</name>
    <dbReference type="NCBI Taxonomy" id="3046383"/>
    <lineage>
        <taxon>Bacteria</taxon>
        <taxon>Bacillati</taxon>
        <taxon>Bacillota</taxon>
        <taxon>Clostridia</taxon>
        <taxon>Eubacteriales</taxon>
        <taxon>Aristaeellaceae</taxon>
        <taxon>Aristaeella</taxon>
    </lineage>
</organism>
<dbReference type="EMBL" id="FWXZ01000002">
    <property type="protein sequence ID" value="SMC58186.1"/>
    <property type="molecule type" value="Genomic_DNA"/>
</dbReference>
<protein>
    <submittedName>
        <fullName evidence="1">CRP/FNR family transcriptional regulator, anaerobic regulatory protein</fullName>
    </submittedName>
</protein>
<accession>A0AC61PL16</accession>
<keyword evidence="2" id="KW-1185">Reference proteome</keyword>
<sequence length="219" mass="25045">MTEMLKQIPYWEYLTEDEKKRAAESAYIRHYVTGEQMYGPYVECVGMIHVLKGETRAYLLSDEGREVTLFRVVQGDNCIISASCVLAQISFEAHMEASEDSDILIIPVELFGEFCEKNVYVRCFAYELATTRFSSVVAVMEQTLFSRLDKRLAGCLLRLYKKTGDTEIRLTQEQLAGQVNSVRETVGRMLKRFAAEGMIEIHRGGVMLKNLKKLEETAR</sequence>